<dbReference type="InterPro" id="IPR041657">
    <property type="entry name" value="HTH_17"/>
</dbReference>
<dbReference type="RefSeq" id="WP_344028782.1">
    <property type="nucleotide sequence ID" value="NZ_BAAABX010000055.1"/>
</dbReference>
<feature type="domain" description="Helix-turn-helix" evidence="2">
    <location>
        <begin position="7"/>
        <end position="57"/>
    </location>
</feature>
<dbReference type="SUPFAM" id="SSF46955">
    <property type="entry name" value="Putative DNA-binding domain"/>
    <property type="match status" value="1"/>
</dbReference>
<feature type="region of interest" description="Disordered" evidence="1">
    <location>
        <begin position="61"/>
        <end position="90"/>
    </location>
</feature>
<evidence type="ECO:0000313" key="4">
    <source>
        <dbReference type="Proteomes" id="UP001500879"/>
    </source>
</evidence>
<dbReference type="Proteomes" id="UP001500879">
    <property type="component" value="Unassembled WGS sequence"/>
</dbReference>
<evidence type="ECO:0000256" key="1">
    <source>
        <dbReference type="SAM" id="MobiDB-lite"/>
    </source>
</evidence>
<accession>A0ABN0YZR9</accession>
<name>A0ABN0YZR9_9ACTN</name>
<dbReference type="InterPro" id="IPR009061">
    <property type="entry name" value="DNA-bd_dom_put_sf"/>
</dbReference>
<proteinExistence type="predicted"/>
<keyword evidence="4" id="KW-1185">Reference proteome</keyword>
<reference evidence="3 4" key="1">
    <citation type="journal article" date="2019" name="Int. J. Syst. Evol. Microbiol.">
        <title>The Global Catalogue of Microorganisms (GCM) 10K type strain sequencing project: providing services to taxonomists for standard genome sequencing and annotation.</title>
        <authorList>
            <consortium name="The Broad Institute Genomics Platform"/>
            <consortium name="The Broad Institute Genome Sequencing Center for Infectious Disease"/>
            <person name="Wu L."/>
            <person name="Ma J."/>
        </authorList>
    </citation>
    <scope>NUCLEOTIDE SEQUENCE [LARGE SCALE GENOMIC DNA]</scope>
    <source>
        <strain evidence="3 4">JCM 4788</strain>
    </source>
</reference>
<organism evidence="3 4">
    <name type="scientific">Streptomyces luteireticuli</name>
    <dbReference type="NCBI Taxonomy" id="173858"/>
    <lineage>
        <taxon>Bacteria</taxon>
        <taxon>Bacillati</taxon>
        <taxon>Actinomycetota</taxon>
        <taxon>Actinomycetes</taxon>
        <taxon>Kitasatosporales</taxon>
        <taxon>Streptomycetaceae</taxon>
        <taxon>Streptomyces</taxon>
    </lineage>
</organism>
<protein>
    <recommendedName>
        <fullName evidence="2">Helix-turn-helix domain-containing protein</fullName>
    </recommendedName>
</protein>
<gene>
    <name evidence="3" type="ORF">GCM10010357_51410</name>
</gene>
<dbReference type="EMBL" id="BAAABX010000055">
    <property type="protein sequence ID" value="GAA0423679.1"/>
    <property type="molecule type" value="Genomic_DNA"/>
</dbReference>
<evidence type="ECO:0000259" key="2">
    <source>
        <dbReference type="Pfam" id="PF12728"/>
    </source>
</evidence>
<evidence type="ECO:0000313" key="3">
    <source>
        <dbReference type="EMBL" id="GAA0423679.1"/>
    </source>
</evidence>
<sequence length="90" mass="10130">MFSERAVLTTAEAALYLGSKPATLRKWRHRRCGPASFRVGGRVMYRLAALDAFLAECERADSRSNPELAPRVTQLRPRRDRSGRRVAEAA</sequence>
<dbReference type="Pfam" id="PF12728">
    <property type="entry name" value="HTH_17"/>
    <property type="match status" value="1"/>
</dbReference>
<comment type="caution">
    <text evidence="3">The sequence shown here is derived from an EMBL/GenBank/DDBJ whole genome shotgun (WGS) entry which is preliminary data.</text>
</comment>